<dbReference type="Proteomes" id="UP001162741">
    <property type="component" value="Chromosome"/>
</dbReference>
<dbReference type="EMBL" id="CP107006">
    <property type="protein sequence ID" value="UYQ94504.1"/>
    <property type="molecule type" value="Genomic_DNA"/>
</dbReference>
<accession>A0ABY6J4A5</accession>
<evidence type="ECO:0000313" key="2">
    <source>
        <dbReference type="Proteomes" id="UP001162741"/>
    </source>
</evidence>
<organism evidence="1 2">
    <name type="scientific">Chitinophaga horti</name>
    <dbReference type="NCBI Taxonomy" id="2920382"/>
    <lineage>
        <taxon>Bacteria</taxon>
        <taxon>Pseudomonadati</taxon>
        <taxon>Bacteroidota</taxon>
        <taxon>Chitinophagia</taxon>
        <taxon>Chitinophagales</taxon>
        <taxon>Chitinophagaceae</taxon>
        <taxon>Chitinophaga</taxon>
    </lineage>
</organism>
<dbReference type="RefSeq" id="WP_244845531.1">
    <property type="nucleotide sequence ID" value="NZ_CP107006.1"/>
</dbReference>
<sequence>MKQLLNISLLFTCMLLNACMKDKGNYDYTAINRISIKGVDSLYILDFGSRLTIRPQLSFTDGIPEDTANYSYAWVQNRLIGYTGVPKVLSTSRDLDTTLRIAYGSYEMFYRVTDKRTNVFTDVIFTLTVGSPSYEGWMALCDMENGTSRLDMISRRGPLDVLYRNVLDSVRSGFKTDSRPAFVSVAYTLLAPSNGTNTTFIATANKATLLGRDSLDYNPTADFTNQFVATAQKPVDYTGSRIYLRIYGGVLYAENRLHRVDSRNFSNAVNRQDANTTFFKPSPYVALGASSSIVFNEDNKTFLRLASSGSACLSMSNATLFNYTQPDMNLMWMDYSTYNGGRPSPC</sequence>
<evidence type="ECO:0000313" key="1">
    <source>
        <dbReference type="EMBL" id="UYQ94504.1"/>
    </source>
</evidence>
<dbReference type="InterPro" id="IPR032183">
    <property type="entry name" value="PKD-like"/>
</dbReference>
<reference evidence="1" key="1">
    <citation type="submission" date="2022-10" db="EMBL/GenBank/DDBJ databases">
        <title>Chitinophaga sp. nov., isolated from soil.</title>
        <authorList>
            <person name="Jeon C.O."/>
        </authorList>
    </citation>
    <scope>NUCLEOTIDE SEQUENCE</scope>
    <source>
        <strain evidence="1">R8</strain>
    </source>
</reference>
<proteinExistence type="predicted"/>
<dbReference type="Pfam" id="PF16407">
    <property type="entry name" value="PKD_2"/>
    <property type="match status" value="1"/>
</dbReference>
<name>A0ABY6J4A5_9BACT</name>
<protein>
    <submittedName>
        <fullName evidence="1">PKD-like family lipoprotein</fullName>
    </submittedName>
</protein>
<keyword evidence="2" id="KW-1185">Reference proteome</keyword>
<gene>
    <name evidence="1" type="ORF">MKQ68_05295</name>
</gene>